<feature type="transmembrane region" description="Helical" evidence="1">
    <location>
        <begin position="213"/>
        <end position="232"/>
    </location>
</feature>
<dbReference type="Proteomes" id="UP000271624">
    <property type="component" value="Unassembled WGS sequence"/>
</dbReference>
<keyword evidence="2" id="KW-0732">Signal</keyword>
<organism evidence="4 5">
    <name type="scientific">Dulcicalothrix desertica PCC 7102</name>
    <dbReference type="NCBI Taxonomy" id="232991"/>
    <lineage>
        <taxon>Bacteria</taxon>
        <taxon>Bacillati</taxon>
        <taxon>Cyanobacteriota</taxon>
        <taxon>Cyanophyceae</taxon>
        <taxon>Nostocales</taxon>
        <taxon>Calotrichaceae</taxon>
        <taxon>Dulcicalothrix</taxon>
    </lineage>
</organism>
<accession>A0A433V6N8</accession>
<dbReference type="AlphaFoldDB" id="A0A433V6N8"/>
<dbReference type="InterPro" id="IPR058486">
    <property type="entry name" value="DUF8173"/>
</dbReference>
<comment type="caution">
    <text evidence="4">The sequence shown here is derived from an EMBL/GenBank/DDBJ whole genome shotgun (WGS) entry which is preliminary data.</text>
</comment>
<evidence type="ECO:0000313" key="5">
    <source>
        <dbReference type="Proteomes" id="UP000271624"/>
    </source>
</evidence>
<evidence type="ECO:0000256" key="2">
    <source>
        <dbReference type="SAM" id="SignalP"/>
    </source>
</evidence>
<proteinExistence type="predicted"/>
<keyword evidence="1" id="KW-0812">Transmembrane</keyword>
<evidence type="ECO:0000313" key="4">
    <source>
        <dbReference type="EMBL" id="RUT01745.1"/>
    </source>
</evidence>
<dbReference type="EMBL" id="RSCL01000018">
    <property type="protein sequence ID" value="RUT01745.1"/>
    <property type="molecule type" value="Genomic_DNA"/>
</dbReference>
<evidence type="ECO:0000259" key="3">
    <source>
        <dbReference type="Pfam" id="PF26514"/>
    </source>
</evidence>
<feature type="transmembrane region" description="Helical" evidence="1">
    <location>
        <begin position="139"/>
        <end position="163"/>
    </location>
</feature>
<protein>
    <recommendedName>
        <fullName evidence="3">DUF8173 domain-containing protein</fullName>
    </recommendedName>
</protein>
<sequence>MKGIKRNSLILILVSVLSVIVFSLTALAQTEININKNNIIRIGGDVVVAPKQKVENAHAIGGDVTIGEGARVTQTAIAVDGDVILEKGARVDGDVYAVGGEIIAATGATIGGASGTALDSGRWGTYGYRRRGIGNFFRYLFHIGFHILNVAVVTIIGVLLLLWRPNFLLNLAANVREYPLQCGLWGLGGLFAVILLIIFLAVSLVGIPLLPLVGLAVTIAFVLGNMGIALWVGQRILTRRERTTMQEFLIGMLILGLIGLIPVLGGLMSSVVNIFGLGALITWLLSKRRTRSVV</sequence>
<reference evidence="4" key="2">
    <citation type="journal article" date="2019" name="Genome Biol. Evol.">
        <title>Day and night: Metabolic profiles and evolutionary relationships of six axenic non-marine cyanobacteria.</title>
        <authorList>
            <person name="Will S.E."/>
            <person name="Henke P."/>
            <person name="Boedeker C."/>
            <person name="Huang S."/>
            <person name="Brinkmann H."/>
            <person name="Rohde M."/>
            <person name="Jarek M."/>
            <person name="Friedl T."/>
            <person name="Seufert S."/>
            <person name="Schumacher M."/>
            <person name="Overmann J."/>
            <person name="Neumann-Schaal M."/>
            <person name="Petersen J."/>
        </authorList>
    </citation>
    <scope>NUCLEOTIDE SEQUENCE [LARGE SCALE GENOMIC DNA]</scope>
    <source>
        <strain evidence="4">PCC 7102</strain>
    </source>
</reference>
<dbReference type="OrthoDB" id="511156at2"/>
<feature type="chain" id="PRO_5030092496" description="DUF8173 domain-containing protein" evidence="2">
    <location>
        <begin position="29"/>
        <end position="294"/>
    </location>
</feature>
<name>A0A433V6N8_9CYAN</name>
<dbReference type="Pfam" id="PF26514">
    <property type="entry name" value="DUF8173"/>
    <property type="match status" value="1"/>
</dbReference>
<reference evidence="4" key="1">
    <citation type="submission" date="2018-12" db="EMBL/GenBank/DDBJ databases">
        <authorList>
            <person name="Will S."/>
            <person name="Neumann-Schaal M."/>
            <person name="Henke P."/>
        </authorList>
    </citation>
    <scope>NUCLEOTIDE SEQUENCE</scope>
    <source>
        <strain evidence="4">PCC 7102</strain>
    </source>
</reference>
<feature type="signal peptide" evidence="2">
    <location>
        <begin position="1"/>
        <end position="28"/>
    </location>
</feature>
<dbReference type="RefSeq" id="WP_127084569.1">
    <property type="nucleotide sequence ID" value="NZ_RSCL01000018.1"/>
</dbReference>
<keyword evidence="1" id="KW-0472">Membrane</keyword>
<feature type="domain" description="DUF8173" evidence="3">
    <location>
        <begin position="147"/>
        <end position="281"/>
    </location>
</feature>
<keyword evidence="1" id="KW-1133">Transmembrane helix</keyword>
<feature type="transmembrane region" description="Helical" evidence="1">
    <location>
        <begin position="184"/>
        <end position="207"/>
    </location>
</feature>
<keyword evidence="5" id="KW-1185">Reference proteome</keyword>
<gene>
    <name evidence="4" type="ORF">DSM106972_063680</name>
</gene>
<evidence type="ECO:0000256" key="1">
    <source>
        <dbReference type="SAM" id="Phobius"/>
    </source>
</evidence>